<sequence>MNTHDPFANDDASGATPPSDEVRAGEYVLGVLDASERSQAQVRIDAEPAFAALVERWDQYFASWLLQVEAVAPAAHVWPRIRTELGWPSVGDARGGVWNSLPFWRAATGLAVAAGLAAVVIGLRPPAPTPAPPTVVVQPVEPPAIEAPDAPRPVTVLARDDGSTGWVATIDPVASEVLMVPVPVPADPAGRVHELWLIAEGAAPQSLGQVSGDTAHTIEVPAALRDALAVGATLAITLEPEAGIPHAAPTGPIVAKGGIARI</sequence>
<dbReference type="InterPro" id="IPR051474">
    <property type="entry name" value="Anti-sigma-K/W_factor"/>
</dbReference>
<dbReference type="PANTHER" id="PTHR37461">
    <property type="entry name" value="ANTI-SIGMA-K FACTOR RSKA"/>
    <property type="match status" value="1"/>
</dbReference>
<protein>
    <submittedName>
        <fullName evidence="3">Anti-sigma factor</fullName>
    </submittedName>
</protein>
<proteinExistence type="predicted"/>
<evidence type="ECO:0000313" key="4">
    <source>
        <dbReference type="Proteomes" id="UP001355056"/>
    </source>
</evidence>
<dbReference type="PANTHER" id="PTHR37461:SF1">
    <property type="entry name" value="ANTI-SIGMA-K FACTOR RSKA"/>
    <property type="match status" value="1"/>
</dbReference>
<feature type="domain" description="Anti-sigma K factor RskA C-terminal" evidence="2">
    <location>
        <begin position="110"/>
        <end position="253"/>
    </location>
</feature>
<evidence type="ECO:0000259" key="2">
    <source>
        <dbReference type="Pfam" id="PF10099"/>
    </source>
</evidence>
<comment type="caution">
    <text evidence="3">The sequence shown here is derived from an EMBL/GenBank/DDBJ whole genome shotgun (WGS) entry which is preliminary data.</text>
</comment>
<dbReference type="RefSeq" id="WP_332616033.1">
    <property type="nucleotide sequence ID" value="NZ_JAXGFP010000003.1"/>
</dbReference>
<dbReference type="Pfam" id="PF10099">
    <property type="entry name" value="RskA_C"/>
    <property type="match status" value="1"/>
</dbReference>
<dbReference type="Proteomes" id="UP001355056">
    <property type="component" value="Unassembled WGS sequence"/>
</dbReference>
<dbReference type="InterPro" id="IPR018764">
    <property type="entry name" value="RskA_C"/>
</dbReference>
<keyword evidence="4" id="KW-1185">Reference proteome</keyword>
<accession>A0ABU7YXR2</accession>
<organism evidence="3 4">
    <name type="scientific">Novilysobacter erysipheiresistens</name>
    <dbReference type="NCBI Taxonomy" id="1749332"/>
    <lineage>
        <taxon>Bacteria</taxon>
        <taxon>Pseudomonadati</taxon>
        <taxon>Pseudomonadota</taxon>
        <taxon>Gammaproteobacteria</taxon>
        <taxon>Lysobacterales</taxon>
        <taxon>Lysobacteraceae</taxon>
        <taxon>Novilysobacter</taxon>
    </lineage>
</organism>
<gene>
    <name evidence="3" type="ORF">SNE34_06980</name>
</gene>
<reference evidence="3 4" key="1">
    <citation type="journal article" date="2016" name="Int. J. Syst. Evol. Microbiol.">
        <title>Lysobacter erysipheiresistens sp. nov., an antagonist of powdery mildew, isolated from tobacco-cultivated soil.</title>
        <authorList>
            <person name="Xie B."/>
            <person name="Li T."/>
            <person name="Lin X."/>
            <person name="Wang C.J."/>
            <person name="Chen Y.J."/>
            <person name="Liu W.J."/>
            <person name="Zhao Z.W."/>
        </authorList>
    </citation>
    <scope>NUCLEOTIDE SEQUENCE [LARGE SCALE GENOMIC DNA]</scope>
    <source>
        <strain evidence="3 4">RS-LYSO-3</strain>
    </source>
</reference>
<dbReference type="EMBL" id="JAXGFP010000003">
    <property type="protein sequence ID" value="MEG3183749.1"/>
    <property type="molecule type" value="Genomic_DNA"/>
</dbReference>
<feature type="region of interest" description="Disordered" evidence="1">
    <location>
        <begin position="1"/>
        <end position="21"/>
    </location>
</feature>
<evidence type="ECO:0000256" key="1">
    <source>
        <dbReference type="SAM" id="MobiDB-lite"/>
    </source>
</evidence>
<name>A0ABU7YXR2_9GAMM</name>
<evidence type="ECO:0000313" key="3">
    <source>
        <dbReference type="EMBL" id="MEG3183749.1"/>
    </source>
</evidence>